<comment type="caution">
    <text evidence="1">The sequence shown here is derived from an EMBL/GenBank/DDBJ whole genome shotgun (WGS) entry which is preliminary data.</text>
</comment>
<evidence type="ECO:0000313" key="2">
    <source>
        <dbReference type="Proteomes" id="UP000024635"/>
    </source>
</evidence>
<dbReference type="PANTHER" id="PTHR23227:SF67">
    <property type="entry name" value="CRANIOFACIAL DEVELOPMENT PROTEIN 2-LIKE"/>
    <property type="match status" value="1"/>
</dbReference>
<keyword evidence="2" id="KW-1185">Reference proteome</keyword>
<sequence>MRVVKDHNVAKTRITTLNATTLTGRSCELAAALEHRRIDLCAIQETRWSGNKSKDIGHGFKVVYNGRNGVGIVVSQRFRDSIAEVQRLDDRLMKVIVTMAEQRLYLFSAYAPQTGCCEQVEDDFWMLPDEKTAEVPMEDTIVVAGHLNGHEGASKDGYRCHGGFVYGTRNDDSERFLKYADSHDLVIMNTTFRKRPSHHVSFYSGNAQTQIDFVLVRHRDQELVTDAKVVPYGTVATQHRPLIFTMKIMPPKGMHDERCGPARIKWWRLKEKEENVTSRTKLPPVTTIDETWENATRAVAEVARSELGTTKPDRRKINMQTWL</sequence>
<dbReference type="OrthoDB" id="5831139at2759"/>
<accession>A0A016TSV0</accession>
<dbReference type="InterPro" id="IPR027124">
    <property type="entry name" value="Swc5/CFDP1/2"/>
</dbReference>
<dbReference type="InterPro" id="IPR036691">
    <property type="entry name" value="Endo/exonu/phosph_ase_sf"/>
</dbReference>
<reference evidence="2" key="1">
    <citation type="journal article" date="2015" name="Nat. Genet.">
        <title>The genome and transcriptome of the zoonotic hookworm Ancylostoma ceylanicum identify infection-specific gene families.</title>
        <authorList>
            <person name="Schwarz E.M."/>
            <person name="Hu Y."/>
            <person name="Antoshechkin I."/>
            <person name="Miller M.M."/>
            <person name="Sternberg P.W."/>
            <person name="Aroian R.V."/>
        </authorList>
    </citation>
    <scope>NUCLEOTIDE SEQUENCE</scope>
    <source>
        <strain evidence="2">HY135</strain>
    </source>
</reference>
<proteinExistence type="predicted"/>
<dbReference type="Gene3D" id="3.60.10.10">
    <property type="entry name" value="Endonuclease/exonuclease/phosphatase"/>
    <property type="match status" value="1"/>
</dbReference>
<gene>
    <name evidence="1" type="primary">Acey_s0080.g1394</name>
    <name evidence="1" type="ORF">Y032_0080g1394</name>
</gene>
<dbReference type="SUPFAM" id="SSF56219">
    <property type="entry name" value="DNase I-like"/>
    <property type="match status" value="1"/>
</dbReference>
<evidence type="ECO:0000313" key="1">
    <source>
        <dbReference type="EMBL" id="EYC05841.1"/>
    </source>
</evidence>
<evidence type="ECO:0008006" key="3">
    <source>
        <dbReference type="Google" id="ProtNLM"/>
    </source>
</evidence>
<dbReference type="PANTHER" id="PTHR23227">
    <property type="entry name" value="BUCENTAUR RELATED"/>
    <property type="match status" value="1"/>
</dbReference>
<dbReference type="CDD" id="cd09076">
    <property type="entry name" value="L1-EN"/>
    <property type="match status" value="1"/>
</dbReference>
<dbReference type="Proteomes" id="UP000024635">
    <property type="component" value="Unassembled WGS sequence"/>
</dbReference>
<dbReference type="AlphaFoldDB" id="A0A016TSV0"/>
<organism evidence="1 2">
    <name type="scientific">Ancylostoma ceylanicum</name>
    <dbReference type="NCBI Taxonomy" id="53326"/>
    <lineage>
        <taxon>Eukaryota</taxon>
        <taxon>Metazoa</taxon>
        <taxon>Ecdysozoa</taxon>
        <taxon>Nematoda</taxon>
        <taxon>Chromadorea</taxon>
        <taxon>Rhabditida</taxon>
        <taxon>Rhabditina</taxon>
        <taxon>Rhabditomorpha</taxon>
        <taxon>Strongyloidea</taxon>
        <taxon>Ancylostomatidae</taxon>
        <taxon>Ancylostomatinae</taxon>
        <taxon>Ancylostoma</taxon>
    </lineage>
</organism>
<name>A0A016TSV0_9BILA</name>
<dbReference type="EMBL" id="JARK01001416">
    <property type="protein sequence ID" value="EYC05841.1"/>
    <property type="molecule type" value="Genomic_DNA"/>
</dbReference>
<protein>
    <recommendedName>
        <fullName evidence="3">Endonuclease/exonuclease/phosphatase domain-containing protein</fullName>
    </recommendedName>
</protein>